<feature type="compositionally biased region" description="Basic and acidic residues" evidence="1">
    <location>
        <begin position="281"/>
        <end position="295"/>
    </location>
</feature>
<feature type="compositionally biased region" description="Polar residues" evidence="1">
    <location>
        <begin position="387"/>
        <end position="412"/>
    </location>
</feature>
<comment type="caution">
    <text evidence="2">The sequence shown here is derived from an EMBL/GenBank/DDBJ whole genome shotgun (WGS) entry which is preliminary data.</text>
</comment>
<feature type="compositionally biased region" description="Basic residues" evidence="1">
    <location>
        <begin position="417"/>
        <end position="428"/>
    </location>
</feature>
<feature type="compositionally biased region" description="Low complexity" evidence="1">
    <location>
        <begin position="347"/>
        <end position="357"/>
    </location>
</feature>
<feature type="compositionally biased region" description="Polar residues" evidence="1">
    <location>
        <begin position="239"/>
        <end position="248"/>
    </location>
</feature>
<reference evidence="2 3" key="1">
    <citation type="journal article" date="2020" name="G3 (Bethesda)">
        <title>Improved Reference Genome for Cyclotella cryptica CCMP332, a Model for Cell Wall Morphogenesis, Salinity Adaptation, and Lipid Production in Diatoms (Bacillariophyta).</title>
        <authorList>
            <person name="Roberts W.R."/>
            <person name="Downey K.M."/>
            <person name="Ruck E.C."/>
            <person name="Traller J.C."/>
            <person name="Alverson A.J."/>
        </authorList>
    </citation>
    <scope>NUCLEOTIDE SEQUENCE [LARGE SCALE GENOMIC DNA]</scope>
    <source>
        <strain evidence="2 3">CCMP332</strain>
    </source>
</reference>
<evidence type="ECO:0000313" key="3">
    <source>
        <dbReference type="Proteomes" id="UP001516023"/>
    </source>
</evidence>
<feature type="region of interest" description="Disordered" evidence="1">
    <location>
        <begin position="513"/>
        <end position="580"/>
    </location>
</feature>
<feature type="region of interest" description="Disordered" evidence="1">
    <location>
        <begin position="239"/>
        <end position="466"/>
    </location>
</feature>
<organism evidence="2 3">
    <name type="scientific">Cyclotella cryptica</name>
    <dbReference type="NCBI Taxonomy" id="29204"/>
    <lineage>
        <taxon>Eukaryota</taxon>
        <taxon>Sar</taxon>
        <taxon>Stramenopiles</taxon>
        <taxon>Ochrophyta</taxon>
        <taxon>Bacillariophyta</taxon>
        <taxon>Coscinodiscophyceae</taxon>
        <taxon>Thalassiosirophycidae</taxon>
        <taxon>Stephanodiscales</taxon>
        <taxon>Stephanodiscaceae</taxon>
        <taxon>Cyclotella</taxon>
    </lineage>
</organism>
<dbReference type="EMBL" id="JABMIG020000192">
    <property type="protein sequence ID" value="KAL3786552.1"/>
    <property type="molecule type" value="Genomic_DNA"/>
</dbReference>
<feature type="compositionally biased region" description="Low complexity" evidence="1">
    <location>
        <begin position="364"/>
        <end position="386"/>
    </location>
</feature>
<feature type="compositionally biased region" description="Polar residues" evidence="1">
    <location>
        <begin position="140"/>
        <end position="162"/>
    </location>
</feature>
<feature type="region of interest" description="Disordered" evidence="1">
    <location>
        <begin position="118"/>
        <end position="182"/>
    </location>
</feature>
<feature type="compositionally biased region" description="Basic and acidic residues" evidence="1">
    <location>
        <begin position="747"/>
        <end position="773"/>
    </location>
</feature>
<feature type="compositionally biased region" description="Basic and acidic residues" evidence="1">
    <location>
        <begin position="781"/>
        <end position="790"/>
    </location>
</feature>
<feature type="compositionally biased region" description="Basic and acidic residues" evidence="1">
    <location>
        <begin position="118"/>
        <end position="128"/>
    </location>
</feature>
<feature type="compositionally biased region" description="Basic and acidic residues" evidence="1">
    <location>
        <begin position="164"/>
        <end position="175"/>
    </location>
</feature>
<feature type="compositionally biased region" description="Basic and acidic residues" evidence="1">
    <location>
        <begin position="552"/>
        <end position="564"/>
    </location>
</feature>
<proteinExistence type="predicted"/>
<dbReference type="AlphaFoldDB" id="A0ABD3PFA2"/>
<feature type="region of interest" description="Disordered" evidence="1">
    <location>
        <begin position="48"/>
        <end position="79"/>
    </location>
</feature>
<sequence length="808" mass="89084">MCGEFQLFAEETSDTSNCDEGSEIKTDIDVKKPRGLSIELKKANIVNQKEEGSSVCREEKRTNSDDESETKTGSDYRDESIAVATGGLDALAAIAEAQFIERERRPLCETRLATRKPFSDVEREKGGDTPDNCDVVPQNKPITSHNQIQEACSAPSDTSRQTSSRRELSPPHERYPPPPHHFMHAPPHPGYCAHPHPYYPYGHAHYMPPLRLDCTPQKGDAHPAPVLPSIEVMEADRVNSSSFNTTRRPSQEGLPIKKRRFQETRSDEASPLSIDLSTSNHDAKDSTCCFKKEEADNTTENTEEATSDTENSQGPEDEINSENKTKRMRSTSDVVTPSPRGIDPRSVHSSSASIHSAGDGKDCVPAVAQSSESVVVASKVESSDASTLQPCVSYNDSKSDGKSNALNKQGTSPPRILHPRARPPHHYRPGYPPVSHHPRVAPHYPSPPKPGSSSSEHPLSGFVSPPHHYPYPPHPVASHPYHYSRYYPPPSQPPPHDGAPFWHRHPYHPPLVHPPSIGSASRKHPPEVVSSTVVDGKAKLSPKKRNSPLAKKATDVRSSHREMDTPSITESAKEEIEDAVPGAQNSGRCVHIYGSMLCNFVGKRGAPESDSALLPSFYKLVNFPEYLPHKTCALDPLSDDEAKLKANPTRKHCVMCGTCCFYVGTSASKPKDRVEPASSSVASPYIIPRQNKGLCTACDVKVWLVRDLSLTIKWCKGCKNFRLWSAFGDKSRATKCSKCRERQKEKYAAQKEAMKKKRETDKETRANSERGSDSDDSNEDMNGRESKTSDDEMDAALGLSSMMNGHIC</sequence>
<dbReference type="Proteomes" id="UP001516023">
    <property type="component" value="Unassembled WGS sequence"/>
</dbReference>
<evidence type="ECO:0000256" key="1">
    <source>
        <dbReference type="SAM" id="MobiDB-lite"/>
    </source>
</evidence>
<keyword evidence="3" id="KW-1185">Reference proteome</keyword>
<name>A0ABD3PFA2_9STRA</name>
<feature type="region of interest" description="Disordered" evidence="1">
    <location>
        <begin position="747"/>
        <end position="808"/>
    </location>
</feature>
<evidence type="ECO:0000313" key="2">
    <source>
        <dbReference type="EMBL" id="KAL3786552.1"/>
    </source>
</evidence>
<evidence type="ECO:0008006" key="4">
    <source>
        <dbReference type="Google" id="ProtNLM"/>
    </source>
</evidence>
<protein>
    <recommendedName>
        <fullName evidence="4">GATA-type domain-containing protein</fullName>
    </recommendedName>
</protein>
<accession>A0ABD3PFA2</accession>
<gene>
    <name evidence="2" type="ORF">HJC23_006802</name>
</gene>